<organism evidence="7 8">
    <name type="scientific">Candidatus Scalindua japonica</name>
    <dbReference type="NCBI Taxonomy" id="1284222"/>
    <lineage>
        <taxon>Bacteria</taxon>
        <taxon>Pseudomonadati</taxon>
        <taxon>Planctomycetota</taxon>
        <taxon>Candidatus Brocadiia</taxon>
        <taxon>Candidatus Brocadiales</taxon>
        <taxon>Candidatus Scalinduaceae</taxon>
        <taxon>Candidatus Scalindua</taxon>
    </lineage>
</organism>
<keyword evidence="7" id="KW-0378">Hydrolase</keyword>
<evidence type="ECO:0000259" key="6">
    <source>
        <dbReference type="Pfam" id="PF22544"/>
    </source>
</evidence>
<protein>
    <submittedName>
        <fullName evidence="7">Subtilisin-like serine protease</fullName>
    </submittedName>
</protein>
<feature type="domain" description="HYDIN/VesB/CFA65-like Ig-like" evidence="6">
    <location>
        <begin position="477"/>
        <end position="579"/>
    </location>
</feature>
<evidence type="ECO:0000313" key="7">
    <source>
        <dbReference type="EMBL" id="GAX60611.1"/>
    </source>
</evidence>
<proteinExistence type="predicted"/>
<evidence type="ECO:0000256" key="5">
    <source>
        <dbReference type="ARBA" id="ARBA00023273"/>
    </source>
</evidence>
<dbReference type="RefSeq" id="WP_096894007.1">
    <property type="nucleotide sequence ID" value="NZ_BAOS01000013.1"/>
</dbReference>
<dbReference type="InterPro" id="IPR013783">
    <property type="entry name" value="Ig-like_fold"/>
</dbReference>
<dbReference type="AlphaFoldDB" id="A0A286TXR9"/>
<evidence type="ECO:0000256" key="1">
    <source>
        <dbReference type="ARBA" id="ARBA00004138"/>
    </source>
</evidence>
<evidence type="ECO:0000313" key="8">
    <source>
        <dbReference type="Proteomes" id="UP000218542"/>
    </source>
</evidence>
<accession>A0A286TXR9</accession>
<dbReference type="OrthoDB" id="791543at2"/>
<dbReference type="Gene3D" id="2.60.40.10">
    <property type="entry name" value="Immunoglobulins"/>
    <property type="match status" value="1"/>
</dbReference>
<keyword evidence="3" id="KW-0963">Cytoplasm</keyword>
<dbReference type="EMBL" id="BAOS01000013">
    <property type="protein sequence ID" value="GAX60611.1"/>
    <property type="molecule type" value="Genomic_DNA"/>
</dbReference>
<dbReference type="GO" id="GO:0006508">
    <property type="term" value="P:proteolysis"/>
    <property type="evidence" value="ECO:0007669"/>
    <property type="project" value="UniProtKB-KW"/>
</dbReference>
<comment type="caution">
    <text evidence="7">The sequence shown here is derived from an EMBL/GenBank/DDBJ whole genome shotgun (WGS) entry which is preliminary data.</text>
</comment>
<keyword evidence="8" id="KW-1185">Reference proteome</keyword>
<name>A0A286TXR9_9BACT</name>
<dbReference type="InterPro" id="IPR053879">
    <property type="entry name" value="HYDIN_VesB_CFA65-like_Ig"/>
</dbReference>
<evidence type="ECO:0000256" key="4">
    <source>
        <dbReference type="ARBA" id="ARBA00023069"/>
    </source>
</evidence>
<gene>
    <name evidence="7" type="ORF">SCALIN_C13_0124</name>
</gene>
<dbReference type="GO" id="GO:0005737">
    <property type="term" value="C:cytoplasm"/>
    <property type="evidence" value="ECO:0007669"/>
    <property type="project" value="UniProtKB-SubCell"/>
</dbReference>
<dbReference type="NCBIfam" id="NF012200">
    <property type="entry name" value="choice_anch_D"/>
    <property type="match status" value="1"/>
</dbReference>
<sequence>MGKQIKLIVRVLLLSGILFLLSWGEDVLANHGNLNEHVTNGKDFLKVFDFVNSNSEFEAALVVDPNHEEANFYYSFTRIAVLLSSTELNNLLDGFGVDPQGRDIQNWTADFQRDIDGKIVLPANSPTGDLVVNYLETILLLQVEGALVNLSKVGNNFSSSFSFGDGIIDFDYGDAAFYNAFLLFSKLVMGLVMSYDFGVDIDDIVSNFNYTHCFTIIEVLNTYVNLLELLPVNYLSQSGTALYNAVEMYKAASTYVINETDNQSDDFIVIDNEDLESEDYFRNILVEIQSSLSGPTLINLGKKQSWVLQDDFLFGGGEMRVSLNKNGNQIEDGEYTKNNYNWPSPLGVPCYGDVRNFHIIGNSISFDIINEDVGFDCPCDIQFTGTLNNALDQIISGTYNGVNNSGVISGSFTGLLSDNDIYRYNVDLGSLFFTNYNLKNYIPIISKDVDCNVDIVSYPDDTFGGVLPDGIPNEPNISVLPLNHNFGCVNVGNTSTVQTFTISNTGTNDLVIGVVGLTGATPLQFNIKNNNCSMLTIPPSGNCSIDIVFSPTSTGSKSANLSIPSNDPDIPTMDISISGTSKTELCPCAIVLQDNPSDLKLLQRYRDESLSKTNIGKLLTKLFYMVSAKAVETLNDNPELIAEARSLIDKNRKDVSDVLDGRDGVIYNTDEIVSFLSNYANDSPPLLKVILNVIKKDMLQKKKRGELFFGFKLE</sequence>
<dbReference type="Pfam" id="PF22544">
    <property type="entry name" value="HYDIN_VesB_CFA65-like_Ig"/>
    <property type="match status" value="1"/>
</dbReference>
<keyword evidence="7" id="KW-0645">Protease</keyword>
<evidence type="ECO:0000256" key="3">
    <source>
        <dbReference type="ARBA" id="ARBA00022490"/>
    </source>
</evidence>
<reference evidence="8" key="1">
    <citation type="journal article" date="2017" name="Environ. Microbiol. Rep.">
        <title>Genetic Diversity of Marine Anaerobic Ammonium-Oxidizing Bacteria as Revealed by Genomic and Proteomic Analyses of 'Candidatus Scalindua japonica'.</title>
        <authorList>
            <person name="Oshiki M."/>
            <person name="Mizuto K."/>
            <person name="Kimura Z."/>
            <person name="Kindaichi T."/>
            <person name="Satoh H."/>
            <person name="Okabe S."/>
        </authorList>
    </citation>
    <scope>NUCLEOTIDE SEQUENCE [LARGE SCALE GENOMIC DNA]</scope>
    <source>
        <strain evidence="8">husup-a2</strain>
    </source>
</reference>
<evidence type="ECO:0000256" key="2">
    <source>
        <dbReference type="ARBA" id="ARBA00004496"/>
    </source>
</evidence>
<dbReference type="GO" id="GO:0008233">
    <property type="term" value="F:peptidase activity"/>
    <property type="evidence" value="ECO:0007669"/>
    <property type="project" value="UniProtKB-KW"/>
</dbReference>
<keyword evidence="5" id="KW-0966">Cell projection</keyword>
<comment type="subcellular location">
    <subcellularLocation>
        <location evidence="1">Cell projection</location>
        <location evidence="1">Cilium</location>
    </subcellularLocation>
    <subcellularLocation>
        <location evidence="2">Cytoplasm</location>
    </subcellularLocation>
</comment>
<dbReference type="Proteomes" id="UP000218542">
    <property type="component" value="Unassembled WGS sequence"/>
</dbReference>
<keyword evidence="4" id="KW-0969">Cilium</keyword>